<gene>
    <name evidence="10" type="ordered locus">Metme_4398</name>
</gene>
<dbReference type="SUPFAM" id="SSF49879">
    <property type="entry name" value="SMAD/FHA domain"/>
    <property type="match status" value="1"/>
</dbReference>
<feature type="domain" description="FHA" evidence="7">
    <location>
        <begin position="40"/>
        <end position="91"/>
    </location>
</feature>
<dbReference type="InterPro" id="IPR000253">
    <property type="entry name" value="FHA_dom"/>
</dbReference>
<protein>
    <submittedName>
        <fullName evidence="10">Cyclic nucleotide-binding protein</fullName>
    </submittedName>
</protein>
<dbReference type="SMART" id="SM00100">
    <property type="entry name" value="cNMP"/>
    <property type="match status" value="1"/>
</dbReference>
<feature type="transmembrane region" description="Helical" evidence="6">
    <location>
        <begin position="895"/>
        <end position="918"/>
    </location>
</feature>
<feature type="domain" description="SSD" evidence="9">
    <location>
        <begin position="405"/>
        <end position="535"/>
    </location>
</feature>
<dbReference type="PROSITE" id="PS50006">
    <property type="entry name" value="FHA_DOMAIN"/>
    <property type="match status" value="1"/>
</dbReference>
<dbReference type="eggNOG" id="COG2905">
    <property type="taxonomic scope" value="Bacteria"/>
</dbReference>
<feature type="domain" description="Cyclic nucleotide-binding" evidence="8">
    <location>
        <begin position="944"/>
        <end position="1013"/>
    </location>
</feature>
<dbReference type="InterPro" id="IPR050545">
    <property type="entry name" value="Mycobact_MmpL"/>
</dbReference>
<dbReference type="EMBL" id="CP002738">
    <property type="protein sequence ID" value="AEG02745.1"/>
    <property type="molecule type" value="Genomic_DNA"/>
</dbReference>
<dbReference type="SUPFAM" id="SSF82866">
    <property type="entry name" value="Multidrug efflux transporter AcrB transmembrane domain"/>
    <property type="match status" value="2"/>
</dbReference>
<dbReference type="InterPro" id="IPR014710">
    <property type="entry name" value="RmlC-like_jellyroll"/>
</dbReference>
<dbReference type="eggNOG" id="COG1716">
    <property type="taxonomic scope" value="Bacteria"/>
</dbReference>
<reference key="2">
    <citation type="submission" date="2011-05" db="EMBL/GenBank/DDBJ databases">
        <title>Complete genome sequence of the aerobic marine methanotroph Methylomonas methanica MC09.</title>
        <authorList>
            <person name="Boden R."/>
            <person name="Cunliffe M."/>
            <person name="Scanlan J."/>
            <person name="Moussard H."/>
            <person name="Kits K.D."/>
            <person name="Klotz M."/>
            <person name="Jetten M."/>
            <person name="Vuilleumier S."/>
            <person name="Han J."/>
            <person name="Peters L."/>
            <person name="Mikhailova N."/>
            <person name="Teshima H."/>
            <person name="Tapia R."/>
            <person name="Kyrpides N."/>
            <person name="Ivanova N."/>
            <person name="Pagani I."/>
            <person name="Cheng J.-F."/>
            <person name="Goodwin L."/>
            <person name="Han C."/>
            <person name="Hauser L."/>
            <person name="Land M."/>
            <person name="Lapidus A."/>
            <person name="Lucas S."/>
            <person name="Pitluck S."/>
            <person name="Woyke T."/>
            <person name="Stein L.Y."/>
            <person name="Murrell C."/>
        </authorList>
    </citation>
    <scope>NUCLEOTIDE SEQUENCE</scope>
    <source>
        <strain>MC09</strain>
    </source>
</reference>
<feature type="transmembrane region" description="Helical" evidence="6">
    <location>
        <begin position="181"/>
        <end position="198"/>
    </location>
</feature>
<evidence type="ECO:0000256" key="5">
    <source>
        <dbReference type="ARBA" id="ARBA00023136"/>
    </source>
</evidence>
<evidence type="ECO:0000256" key="6">
    <source>
        <dbReference type="SAM" id="Phobius"/>
    </source>
</evidence>
<dbReference type="GO" id="GO:0005886">
    <property type="term" value="C:plasma membrane"/>
    <property type="evidence" value="ECO:0007669"/>
    <property type="project" value="UniProtKB-SubCell"/>
</dbReference>
<keyword evidence="2" id="KW-1003">Cell membrane</keyword>
<dbReference type="Gene3D" id="1.20.1640.10">
    <property type="entry name" value="Multidrug efflux transporter AcrB transmembrane domain"/>
    <property type="match status" value="2"/>
</dbReference>
<keyword evidence="4 6" id="KW-1133">Transmembrane helix</keyword>
<dbReference type="InterPro" id="IPR000731">
    <property type="entry name" value="SSD"/>
</dbReference>
<dbReference type="CDD" id="cd00060">
    <property type="entry name" value="FHA"/>
    <property type="match status" value="1"/>
</dbReference>
<dbReference type="HOGENOM" id="CLU_008861_1_1_6"/>
<dbReference type="CDD" id="cd00038">
    <property type="entry name" value="CAP_ED"/>
    <property type="match status" value="1"/>
</dbReference>
<evidence type="ECO:0000256" key="2">
    <source>
        <dbReference type="ARBA" id="ARBA00022475"/>
    </source>
</evidence>
<dbReference type="InterPro" id="IPR004869">
    <property type="entry name" value="MMPL_dom"/>
</dbReference>
<dbReference type="Proteomes" id="UP000008888">
    <property type="component" value="Chromosome"/>
</dbReference>
<keyword evidence="3 6" id="KW-0812">Transmembrane</keyword>
<sequence length="1083" mass="120654">MSDDQTQLAPGNDWTINYSLNDDFKSAILSSSLLQTANGICIGRGVDAPDINIPESLLSRQHCRLHLDTEQRLFLTDLGSQNGTFVNGSRLPPNQPQQLKPADRVRFATLDIAINFPASARNESRNTATDFTESMPVDDQTIVGNVSLKQKTLEPRDQGRHVVDHNLFIERTMTFGARRPVISLLFVLFLTIASLFALQNPKIDTSYDSMLNPHDPIYPVYQDVVKAFGSDNITLIYFQSPDLFTAENLQVIDDVTYALKNLDIVEKVESLNTTLSIRDSEFGLELGPLIDYIPETVEELQKIKDNALYSPLLKKNQLSADGKISTITVTLRATMNESEFNREAYRRIEETIQPLTAHFNNVFQIGAPRLNVDIEESMLDDLTMMIPLTVGTLVISIMLMLRTPVAAVLPLVTSGLSIVWMFGFMGLADIPLNFLTAILPGLVIVIGSTEDTHMLSAYLQGLNKDQTEPRFPAIRFMAIHVGLPIFITSFTTIIGFLSNSISDISLLRSFAITSAFAMFANLVATILVLPLLLRFFGPRQSPINVDMNLTQGWFAKFLRILEQASDRHQKKIVGTVIITTCLFAASALQLTSSNDPMSFFKADNPIVKNAAQLHDNLAGMQVFFLTVEAAQGRDFKDPEQLAKLQNIENFMLGQGIYDNILSINHFLNLVNREMHHGDPAYYTIPETRDLAEQYYMLFQRNDIERFISHDYRKANFVVRHNLSNSTDINAYLKDLTQWLTDNLGASNKFYLTSKNLMVNKAADSLFINQFWSLALLIFVIFLLMSLLYSSLTAGFVSLIPNIIPIVVMFGVMGLTGIPLNPATAIVAVIAIGIAIDDTIHILSTYNRECRIDGDQAAAARRSIRAEAIPVISTSLSLAVGFSMLVFSRFDILTQFGLLSALTMLGAMLTDLLLTPILLKRFRLVSLWDVIALNVGKEVLTQSEIFSGMSPFQIKRAILMSQVKEYQPGTVLVEQNAVQPELYIVIEGEVEIVHHDGSRKKLIDRLGLGEIFGESGYAGVASGVTIRVPKAGKPLKVVILDPQKVDTAMRLYPRLHAKLNRNINTILAQRLLETGKLLQHRVNA</sequence>
<reference evidence="11" key="3">
    <citation type="submission" date="2011-05" db="EMBL/GenBank/DDBJ databases">
        <title>Complete sequence of Methylomonas methanica MC09.</title>
        <authorList>
            <consortium name="US DOE Joint Genome Institute"/>
            <person name="Lucas S."/>
            <person name="Han J."/>
            <person name="Lapidus A."/>
            <person name="Cheng J.-F."/>
            <person name="Goodwin L."/>
            <person name="Pitluck S."/>
            <person name="Peters L."/>
            <person name="Mikhailova N."/>
            <person name="Teshima H."/>
            <person name="Han C."/>
            <person name="Tapia R."/>
            <person name="Land M."/>
            <person name="Hauser L."/>
            <person name="Kyrpides N."/>
            <person name="Ivanova N."/>
            <person name="Pagani I."/>
            <person name="Stein L."/>
            <person name="Woyke T."/>
        </authorList>
    </citation>
    <scope>NUCLEOTIDE SEQUENCE [LARGE SCALE GENOMIC DNA]</scope>
    <source>
        <strain evidence="11">MC09</strain>
    </source>
</reference>
<feature type="domain" description="SSD" evidence="9">
    <location>
        <begin position="775"/>
        <end position="920"/>
    </location>
</feature>
<dbReference type="InterPro" id="IPR018490">
    <property type="entry name" value="cNMP-bd_dom_sf"/>
</dbReference>
<dbReference type="Gene3D" id="2.60.120.10">
    <property type="entry name" value="Jelly Rolls"/>
    <property type="match status" value="1"/>
</dbReference>
<dbReference type="PROSITE" id="PS50156">
    <property type="entry name" value="SSD"/>
    <property type="match status" value="2"/>
</dbReference>
<organism evidence="10 11">
    <name type="scientific">Methylomonas methanica (strain DSM 25384 / MC09)</name>
    <dbReference type="NCBI Taxonomy" id="857087"/>
    <lineage>
        <taxon>Bacteria</taxon>
        <taxon>Pseudomonadati</taxon>
        <taxon>Pseudomonadota</taxon>
        <taxon>Gammaproteobacteria</taxon>
        <taxon>Methylococcales</taxon>
        <taxon>Methylococcaceae</taxon>
        <taxon>Methylomonas</taxon>
    </lineage>
</organism>
<dbReference type="InterPro" id="IPR008984">
    <property type="entry name" value="SMAD_FHA_dom_sf"/>
</dbReference>
<evidence type="ECO:0000256" key="3">
    <source>
        <dbReference type="ARBA" id="ARBA00022692"/>
    </source>
</evidence>
<evidence type="ECO:0000313" key="10">
    <source>
        <dbReference type="EMBL" id="AEG02745.1"/>
    </source>
</evidence>
<dbReference type="RefSeq" id="WP_013820958.1">
    <property type="nucleotide sequence ID" value="NC_015572.1"/>
</dbReference>
<dbReference type="SUPFAM" id="SSF51206">
    <property type="entry name" value="cAMP-binding domain-like"/>
    <property type="match status" value="1"/>
</dbReference>
<dbReference type="Pfam" id="PF00027">
    <property type="entry name" value="cNMP_binding"/>
    <property type="match status" value="1"/>
</dbReference>
<feature type="transmembrane region" description="Helical" evidence="6">
    <location>
        <begin position="770"/>
        <end position="788"/>
    </location>
</feature>
<evidence type="ECO:0000259" key="9">
    <source>
        <dbReference type="PROSITE" id="PS50156"/>
    </source>
</evidence>
<evidence type="ECO:0000256" key="4">
    <source>
        <dbReference type="ARBA" id="ARBA00022989"/>
    </source>
</evidence>
<dbReference type="InterPro" id="IPR000595">
    <property type="entry name" value="cNMP-bd_dom"/>
</dbReference>
<dbReference type="Gene3D" id="2.60.200.20">
    <property type="match status" value="1"/>
</dbReference>
<dbReference type="eggNOG" id="COG1033">
    <property type="taxonomic scope" value="Bacteria"/>
</dbReference>
<feature type="transmembrane region" description="Helical" evidence="6">
    <location>
        <begin position="867"/>
        <end position="889"/>
    </location>
</feature>
<dbReference type="PANTHER" id="PTHR33406">
    <property type="entry name" value="MEMBRANE PROTEIN MJ1562-RELATED"/>
    <property type="match status" value="1"/>
</dbReference>
<reference evidence="10 11" key="1">
    <citation type="journal article" date="2011" name="J. Bacteriol.">
        <title>Complete Genome Sequence of the Aerobic Marine Methanotroph Methylomonas methanica MC09.</title>
        <authorList>
            <person name="Boden R."/>
            <person name="Cunliffe M."/>
            <person name="Scanlan J."/>
            <person name="Moussard H."/>
            <person name="Kits K.D."/>
            <person name="Klotz M.G."/>
            <person name="Jetten M.S."/>
            <person name="Vuilleumier S."/>
            <person name="Han J."/>
            <person name="Peters L."/>
            <person name="Mikhailova N."/>
            <person name="Teshima H."/>
            <person name="Tapia R."/>
            <person name="Kyrpides N."/>
            <person name="Ivanova N."/>
            <person name="Pagani I."/>
            <person name="Cheng J.F."/>
            <person name="Goodwin L."/>
            <person name="Han C."/>
            <person name="Hauser L."/>
            <person name="Land M.L."/>
            <person name="Lapidus A."/>
            <person name="Lucas S."/>
            <person name="Pitluck S."/>
            <person name="Woyke T."/>
            <person name="Stein L."/>
            <person name="Murrell J.C."/>
        </authorList>
    </citation>
    <scope>NUCLEOTIDE SEQUENCE [LARGE SCALE GENOMIC DNA]</scope>
    <source>
        <strain evidence="10 11">MC09</strain>
    </source>
</reference>
<keyword evidence="5 6" id="KW-0472">Membrane</keyword>
<feature type="transmembrane region" description="Helical" evidence="6">
    <location>
        <begin position="795"/>
        <end position="817"/>
    </location>
</feature>
<feature type="transmembrane region" description="Helical" evidence="6">
    <location>
        <begin position="408"/>
        <end position="428"/>
    </location>
</feature>
<evidence type="ECO:0000259" key="7">
    <source>
        <dbReference type="PROSITE" id="PS50006"/>
    </source>
</evidence>
<evidence type="ECO:0000259" key="8">
    <source>
        <dbReference type="PROSITE" id="PS50042"/>
    </source>
</evidence>
<dbReference type="KEGG" id="mmt:Metme_4398"/>
<keyword evidence="11" id="KW-1185">Reference proteome</keyword>
<evidence type="ECO:0000256" key="1">
    <source>
        <dbReference type="ARBA" id="ARBA00004651"/>
    </source>
</evidence>
<dbReference type="PROSITE" id="PS50042">
    <property type="entry name" value="CNMP_BINDING_3"/>
    <property type="match status" value="1"/>
</dbReference>
<comment type="subcellular location">
    <subcellularLocation>
        <location evidence="1">Cell membrane</location>
        <topology evidence="1">Multi-pass membrane protein</topology>
    </subcellularLocation>
</comment>
<dbReference type="SMART" id="SM00240">
    <property type="entry name" value="FHA"/>
    <property type="match status" value="1"/>
</dbReference>
<feature type="transmembrane region" description="Helical" evidence="6">
    <location>
        <begin position="572"/>
        <end position="590"/>
    </location>
</feature>
<dbReference type="Pfam" id="PF03176">
    <property type="entry name" value="MMPL"/>
    <property type="match status" value="2"/>
</dbReference>
<proteinExistence type="predicted"/>
<dbReference type="Pfam" id="PF00498">
    <property type="entry name" value="FHA"/>
    <property type="match status" value="1"/>
</dbReference>
<feature type="transmembrane region" description="Helical" evidence="6">
    <location>
        <begin position="434"/>
        <end position="455"/>
    </location>
</feature>
<name>G0A3X3_METMM</name>
<dbReference type="OrthoDB" id="9803781at2"/>
<feature type="transmembrane region" description="Helical" evidence="6">
    <location>
        <begin position="823"/>
        <end position="846"/>
    </location>
</feature>
<feature type="transmembrane region" description="Helical" evidence="6">
    <location>
        <begin position="510"/>
        <end position="533"/>
    </location>
</feature>
<dbReference type="PANTHER" id="PTHR33406:SF12">
    <property type="entry name" value="BLR2997 PROTEIN"/>
    <property type="match status" value="1"/>
</dbReference>
<dbReference type="AlphaFoldDB" id="G0A3X3"/>
<dbReference type="STRING" id="857087.Metme_4398"/>
<accession>G0A3X3</accession>
<feature type="transmembrane region" description="Helical" evidence="6">
    <location>
        <begin position="476"/>
        <end position="498"/>
    </location>
</feature>
<evidence type="ECO:0000313" key="11">
    <source>
        <dbReference type="Proteomes" id="UP000008888"/>
    </source>
</evidence>